<keyword evidence="1" id="KW-0812">Transmembrane</keyword>
<comment type="caution">
    <text evidence="3">The sequence shown here is derived from an EMBL/GenBank/DDBJ whole genome shotgun (WGS) entry which is preliminary data.</text>
</comment>
<keyword evidence="1" id="KW-1133">Transmembrane helix</keyword>
<reference evidence="3" key="1">
    <citation type="journal article" date="2023" name="G3 (Bethesda)">
        <title>A reference genome for the long-term kleptoplast-retaining sea slug Elysia crispata morphotype clarki.</title>
        <authorList>
            <person name="Eastman K.E."/>
            <person name="Pendleton A.L."/>
            <person name="Shaikh M.A."/>
            <person name="Suttiyut T."/>
            <person name="Ogas R."/>
            <person name="Tomko P."/>
            <person name="Gavelis G."/>
            <person name="Widhalm J.R."/>
            <person name="Wisecaver J.H."/>
        </authorList>
    </citation>
    <scope>NUCLEOTIDE SEQUENCE</scope>
    <source>
        <strain evidence="3">ECLA1</strain>
    </source>
</reference>
<accession>A0AAE1E6I1</accession>
<keyword evidence="1" id="KW-0472">Membrane</keyword>
<dbReference type="PANTHER" id="PTHR46599:SF6">
    <property type="entry name" value="DUAL SPECIFICITY PHOSPHATASE 26"/>
    <property type="match status" value="1"/>
</dbReference>
<organism evidence="3 4">
    <name type="scientific">Elysia crispata</name>
    <name type="common">lettuce slug</name>
    <dbReference type="NCBI Taxonomy" id="231223"/>
    <lineage>
        <taxon>Eukaryota</taxon>
        <taxon>Metazoa</taxon>
        <taxon>Spiralia</taxon>
        <taxon>Lophotrochozoa</taxon>
        <taxon>Mollusca</taxon>
        <taxon>Gastropoda</taxon>
        <taxon>Heterobranchia</taxon>
        <taxon>Euthyneura</taxon>
        <taxon>Panpulmonata</taxon>
        <taxon>Sacoglossa</taxon>
        <taxon>Placobranchoidea</taxon>
        <taxon>Plakobranchidae</taxon>
        <taxon>Elysia</taxon>
    </lineage>
</organism>
<dbReference type="PANTHER" id="PTHR46599">
    <property type="entry name" value="PIGGYBAC TRANSPOSABLE ELEMENT-DERIVED PROTEIN 4"/>
    <property type="match status" value="1"/>
</dbReference>
<evidence type="ECO:0000259" key="2">
    <source>
        <dbReference type="Pfam" id="PF13843"/>
    </source>
</evidence>
<dbReference type="EMBL" id="JAWDGP010001101">
    <property type="protein sequence ID" value="KAK3794668.1"/>
    <property type="molecule type" value="Genomic_DNA"/>
</dbReference>
<sequence length="304" mass="34380">MHLDDNFDVETKKPEIVMSYNATKGGVDSMDQMYHAVTTKRKTNRWPMLLFYNVHDLASIAALVVWRKVNSSEKLSDEDRRVLFIITVAEELVRPQLERRQIMKILSRHLKFTINTALHQHPTQAQVGEVSTPDNRKCVFVTINIIIIILTNTNIILSSSSVFVTINIIIVILTNTNIILSSSSVFVTINIIIINLTNTNIILSSSSVPPTPVFVTINNITIIIINTNRSINLSSSSVFVTINNTIIIIIIIIIVILINTNINLSSSTVFYMYSSSFSSTPIPYFCHHQQYHHYRQFSSPPAIH</sequence>
<feature type="transmembrane region" description="Helical" evidence="1">
    <location>
        <begin position="145"/>
        <end position="172"/>
    </location>
</feature>
<evidence type="ECO:0000313" key="4">
    <source>
        <dbReference type="Proteomes" id="UP001283361"/>
    </source>
</evidence>
<feature type="transmembrane region" description="Helical" evidence="1">
    <location>
        <begin position="178"/>
        <end position="196"/>
    </location>
</feature>
<feature type="transmembrane region" description="Helical" evidence="1">
    <location>
        <begin position="208"/>
        <end position="226"/>
    </location>
</feature>
<dbReference type="AlphaFoldDB" id="A0AAE1E6I1"/>
<dbReference type="Pfam" id="PF13843">
    <property type="entry name" value="DDE_Tnp_1_7"/>
    <property type="match status" value="1"/>
</dbReference>
<dbReference type="InterPro" id="IPR029526">
    <property type="entry name" value="PGBD"/>
</dbReference>
<evidence type="ECO:0000313" key="3">
    <source>
        <dbReference type="EMBL" id="KAK3794668.1"/>
    </source>
</evidence>
<gene>
    <name evidence="3" type="ORF">RRG08_028391</name>
</gene>
<keyword evidence="4" id="KW-1185">Reference proteome</keyword>
<protein>
    <recommendedName>
        <fullName evidence="2">PiggyBac transposable element-derived protein domain-containing protein</fullName>
    </recommendedName>
</protein>
<evidence type="ECO:0000256" key="1">
    <source>
        <dbReference type="SAM" id="Phobius"/>
    </source>
</evidence>
<feature type="domain" description="PiggyBac transposable element-derived protein" evidence="2">
    <location>
        <begin position="10"/>
        <end position="58"/>
    </location>
</feature>
<name>A0AAE1E6I1_9GAST</name>
<proteinExistence type="predicted"/>
<feature type="transmembrane region" description="Helical" evidence="1">
    <location>
        <begin position="238"/>
        <end position="258"/>
    </location>
</feature>
<dbReference type="Proteomes" id="UP001283361">
    <property type="component" value="Unassembled WGS sequence"/>
</dbReference>